<dbReference type="InterPro" id="IPR036249">
    <property type="entry name" value="Thioredoxin-like_sf"/>
</dbReference>
<accession>A0A0S4LNS9</accession>
<dbReference type="SUPFAM" id="SSF51430">
    <property type="entry name" value="NAD(P)-linked oxidoreductase"/>
    <property type="match status" value="1"/>
</dbReference>
<dbReference type="SUPFAM" id="SSF52833">
    <property type="entry name" value="Thioredoxin-like"/>
    <property type="match status" value="1"/>
</dbReference>
<feature type="domain" description="Spermatogenesis-associated protein 20-like TRX" evidence="2">
    <location>
        <begin position="9"/>
        <end position="172"/>
    </location>
</feature>
<keyword evidence="4" id="KW-1185">Reference proteome</keyword>
<feature type="domain" description="NADP-dependent oxidoreductase" evidence="1">
    <location>
        <begin position="749"/>
        <end position="935"/>
    </location>
</feature>
<sequence>MSSSTTGKPNRLIHETSPYLLQHAHNPVNWYPWGPEALKAAKDQNRPILLSIGYSACHWCHVMERESFENEAIAELMNRWFVCIKVDREERPDLDEIYMAATVTMNHGQGGWPMTVFLTPEQEPFFAGTYFPPEDRWGRPGFGSVLKKIADYWDTRSSDVRDQAKELTAQLQGTKQPPSPISISESVLTEAVSQFKDDFDETHGGFGTAPKFPPAMGLSFLLRSHRRSGDSQTLTMVTKTLDMMAAGGIYDHIGGGFARYSTDARWLVPHFEKMLYDNALLARVYVEAYQVTKAPLYRHVATDVLNYICREMTGPEGGFYSSTDADSEGVEGKFFVWTPTQVQEVLQNDEDTRRFCGLYDITEAGNWEHTNIPNRLRPIDDIARQLNLTTDELLDSASRVKPLLYEARRKRVPPGLDDKIITAWNGMMLSAMAEAARVFDDARYLQHASRTADYLLRYHAKPDGRLFRTSRAGRAHLDAYLEDYAYLAEGFVDLYEAGAAESYLHAAARLADHLISDFEDKEQGGFFTTAQQHEALILRHREGTDGATPSANAVAASALARLSFHCDRDDWRRAATTAVRAYGRQVIRYPRAFAKSLAVVDFLTEGPVELALIGDPAQNTLGSLRQAVAQCYLPNRIIATGSPLTPSSLPLLKDRPAVSGLPTLYICRDYTCRQPITDPRTVAQALQTEQSSSLDLQSEPRLLSGALLSGQATAQGTATYASRMLTRSGQAGLAQGLTLLGTSGLTTTRIGFGTYRVDTQHAEHRSALTQAIRTSCNLIDTSTNYTDGDSERLVGSVLHELAASGEIRRDELIIVSKIGYIQGQNLALAEARERSGRAYPELVKYGDGIWHCMHPEFLADQLALSLDRLGLTTLDICLLHNPEYFLLDARHRGTPDSDGLRTDFYDRLQRAFAYFEAQVAAGRLQYYGVSSNTVASSADDPEGTSLSRMVHAAEQAARSVGASTHHFQVLQCPMNLFESGPATSANTGPSNAQTVLDYAREHHIAVLVNRPLNAMVARNTMIRLADLPVEDASIDIERQLGIVDVLEQEYRTALAPNIQQAGAETSPNDYFVWSGELRRIQPQIQGLEHWEQIEHHMVAPRVNQVLQLLSRQLSGTTAEQWEHWRQRYIPELLALLRAFRHEATLRSRVQTERIARTIRPLLPDTHRTAALSQQMCWILSSTPGITCVLNGMRTPKYVEDSLAVLNWTPISETRPIYAEAQSLLQ</sequence>
<evidence type="ECO:0000313" key="4">
    <source>
        <dbReference type="Proteomes" id="UP000199032"/>
    </source>
</evidence>
<dbReference type="EMBL" id="CZQA01000010">
    <property type="protein sequence ID" value="CUS37574.1"/>
    <property type="molecule type" value="Genomic_DNA"/>
</dbReference>
<organism evidence="3 4">
    <name type="scientific">Candidatus Nitrospira nitrosa</name>
    <dbReference type="NCBI Taxonomy" id="1742972"/>
    <lineage>
        <taxon>Bacteria</taxon>
        <taxon>Pseudomonadati</taxon>
        <taxon>Nitrospirota</taxon>
        <taxon>Nitrospiria</taxon>
        <taxon>Nitrospirales</taxon>
        <taxon>Nitrospiraceae</taxon>
        <taxon>Nitrospira</taxon>
    </lineage>
</organism>
<dbReference type="OrthoDB" id="9762614at2"/>
<dbReference type="InterPro" id="IPR024705">
    <property type="entry name" value="Ssp411"/>
</dbReference>
<name>A0A0S4LNS9_9BACT</name>
<dbReference type="InterPro" id="IPR008928">
    <property type="entry name" value="6-hairpin_glycosidase_sf"/>
</dbReference>
<evidence type="ECO:0000259" key="1">
    <source>
        <dbReference type="Pfam" id="PF00248"/>
    </source>
</evidence>
<dbReference type="Gene3D" id="1.50.10.10">
    <property type="match status" value="1"/>
</dbReference>
<evidence type="ECO:0000313" key="3">
    <source>
        <dbReference type="EMBL" id="CUS37574.1"/>
    </source>
</evidence>
<protein>
    <recommendedName>
        <fullName evidence="5">DUF255 domain-containing protein</fullName>
    </recommendedName>
</protein>
<dbReference type="Gene3D" id="3.40.30.10">
    <property type="entry name" value="Glutaredoxin"/>
    <property type="match status" value="1"/>
</dbReference>
<dbReference type="PANTHER" id="PTHR42899">
    <property type="entry name" value="SPERMATOGENESIS-ASSOCIATED PROTEIN 20"/>
    <property type="match status" value="1"/>
</dbReference>
<evidence type="ECO:0000259" key="2">
    <source>
        <dbReference type="Pfam" id="PF03190"/>
    </source>
</evidence>
<dbReference type="PANTHER" id="PTHR42899:SF1">
    <property type="entry name" value="SPERMATOGENESIS-ASSOCIATED PROTEIN 20"/>
    <property type="match status" value="1"/>
</dbReference>
<evidence type="ECO:0008006" key="5">
    <source>
        <dbReference type="Google" id="ProtNLM"/>
    </source>
</evidence>
<dbReference type="STRING" id="1742972.COMA1_40119"/>
<dbReference type="RefSeq" id="WP_090750030.1">
    <property type="nucleotide sequence ID" value="NZ_CZQA01000010.1"/>
</dbReference>
<dbReference type="InterPro" id="IPR012341">
    <property type="entry name" value="6hp_glycosidase-like_sf"/>
</dbReference>
<dbReference type="Pfam" id="PF03190">
    <property type="entry name" value="Thioredox_DsbH"/>
    <property type="match status" value="1"/>
</dbReference>
<dbReference type="InterPro" id="IPR004879">
    <property type="entry name" value="Ssp411-like_TRX"/>
</dbReference>
<dbReference type="InterPro" id="IPR036812">
    <property type="entry name" value="NAD(P)_OxRdtase_dom_sf"/>
</dbReference>
<dbReference type="CDD" id="cd19099">
    <property type="entry name" value="AKR_unchar"/>
    <property type="match status" value="1"/>
</dbReference>
<proteinExistence type="predicted"/>
<gene>
    <name evidence="3" type="ORF">COMA1_40119</name>
</gene>
<dbReference type="Gene3D" id="3.20.20.100">
    <property type="entry name" value="NADP-dependent oxidoreductase domain"/>
    <property type="match status" value="1"/>
</dbReference>
<dbReference type="GO" id="GO:0005975">
    <property type="term" value="P:carbohydrate metabolic process"/>
    <property type="evidence" value="ECO:0007669"/>
    <property type="project" value="InterPro"/>
</dbReference>
<dbReference type="InterPro" id="IPR023210">
    <property type="entry name" value="NADP_OxRdtase_dom"/>
</dbReference>
<dbReference type="Proteomes" id="UP000199032">
    <property type="component" value="Unassembled WGS sequence"/>
</dbReference>
<dbReference type="Pfam" id="PF00248">
    <property type="entry name" value="Aldo_ket_red"/>
    <property type="match status" value="1"/>
</dbReference>
<reference evidence="3 4" key="1">
    <citation type="submission" date="2015-10" db="EMBL/GenBank/DDBJ databases">
        <authorList>
            <person name="Gilbert D.G."/>
        </authorList>
    </citation>
    <scope>NUCLEOTIDE SEQUENCE [LARGE SCALE GENOMIC DNA]</scope>
    <source>
        <strain evidence="3">COMA1</strain>
    </source>
</reference>
<dbReference type="SUPFAM" id="SSF48208">
    <property type="entry name" value="Six-hairpin glycosidases"/>
    <property type="match status" value="1"/>
</dbReference>
<dbReference type="AlphaFoldDB" id="A0A0S4LNS9"/>
<dbReference type="CDD" id="cd02955">
    <property type="entry name" value="SSP411"/>
    <property type="match status" value="1"/>
</dbReference>